<dbReference type="Gene3D" id="3.60.21.10">
    <property type="match status" value="1"/>
</dbReference>
<dbReference type="EMBL" id="FOLX01000001">
    <property type="protein sequence ID" value="SFC16679.1"/>
    <property type="molecule type" value="Genomic_DNA"/>
</dbReference>
<dbReference type="Pfam" id="PF00149">
    <property type="entry name" value="Metallophos"/>
    <property type="match status" value="1"/>
</dbReference>
<organism evidence="2 3">
    <name type="scientific">Pseudooceanicola nitratireducens</name>
    <dbReference type="NCBI Taxonomy" id="517719"/>
    <lineage>
        <taxon>Bacteria</taxon>
        <taxon>Pseudomonadati</taxon>
        <taxon>Pseudomonadota</taxon>
        <taxon>Alphaproteobacteria</taxon>
        <taxon>Rhodobacterales</taxon>
        <taxon>Paracoccaceae</taxon>
        <taxon>Pseudooceanicola</taxon>
    </lineage>
</organism>
<proteinExistence type="predicted"/>
<dbReference type="OrthoDB" id="9807890at2"/>
<gene>
    <name evidence="2" type="ORF">SAMN05421762_0047</name>
</gene>
<dbReference type="GO" id="GO:0016791">
    <property type="term" value="F:phosphatase activity"/>
    <property type="evidence" value="ECO:0007669"/>
    <property type="project" value="TreeGrafter"/>
</dbReference>
<evidence type="ECO:0000313" key="3">
    <source>
        <dbReference type="Proteomes" id="UP000231644"/>
    </source>
</evidence>
<name>A0A1I1GXV2_9RHOB</name>
<evidence type="ECO:0000313" key="2">
    <source>
        <dbReference type="EMBL" id="SFC16679.1"/>
    </source>
</evidence>
<dbReference type="GO" id="GO:0110154">
    <property type="term" value="P:RNA decapping"/>
    <property type="evidence" value="ECO:0007669"/>
    <property type="project" value="TreeGrafter"/>
</dbReference>
<dbReference type="PANTHER" id="PTHR42850">
    <property type="entry name" value="METALLOPHOSPHOESTERASE"/>
    <property type="match status" value="1"/>
</dbReference>
<dbReference type="InterPro" id="IPR050126">
    <property type="entry name" value="Ap4A_hydrolase"/>
</dbReference>
<dbReference type="Proteomes" id="UP000231644">
    <property type="component" value="Unassembled WGS sequence"/>
</dbReference>
<dbReference type="PANTHER" id="PTHR42850:SF4">
    <property type="entry name" value="ZINC-DEPENDENT ENDOPOLYPHOSPHATASE"/>
    <property type="match status" value="1"/>
</dbReference>
<keyword evidence="3" id="KW-1185">Reference proteome</keyword>
<dbReference type="GO" id="GO:0005737">
    <property type="term" value="C:cytoplasm"/>
    <property type="evidence" value="ECO:0007669"/>
    <property type="project" value="TreeGrafter"/>
</dbReference>
<dbReference type="STRING" id="517719.SAMN05421762_0047"/>
<dbReference type="SUPFAM" id="SSF56300">
    <property type="entry name" value="Metallo-dependent phosphatases"/>
    <property type="match status" value="1"/>
</dbReference>
<dbReference type="InterPro" id="IPR004843">
    <property type="entry name" value="Calcineurin-like_PHP"/>
</dbReference>
<dbReference type="AlphaFoldDB" id="A0A1I1GXV2"/>
<sequence length="261" mass="28343">MVLKKLKSLLGSSPNAPRARTGVATRETLLNPDAPFCAIGDAHGRLDLLAPLYDRIRATYGADIPVVFLGDFVDRGPESAGVLRMVRDLNMARPDVDIALTGNHEKMMIEFIDDPAGKGARWLTFGGIETLHSFGISQNSIRYDAEDALEAADALEDALPDGMLDWLRTLPATWVSGNMHCVHAGMDPDIAADAQKTKVMINGHPNFLTRARQDDVTVVHGHTVMQEAAVWDGRVSLDTGAYLNGRLTAAYIEKGTCTFLT</sequence>
<accession>A0A1I1GXV2</accession>
<evidence type="ECO:0000259" key="1">
    <source>
        <dbReference type="Pfam" id="PF00149"/>
    </source>
</evidence>
<feature type="domain" description="Calcineurin-like phosphoesterase" evidence="1">
    <location>
        <begin position="35"/>
        <end position="236"/>
    </location>
</feature>
<dbReference type="GO" id="GO:0008803">
    <property type="term" value="F:bis(5'-nucleosyl)-tetraphosphatase (symmetrical) activity"/>
    <property type="evidence" value="ECO:0007669"/>
    <property type="project" value="TreeGrafter"/>
</dbReference>
<protein>
    <submittedName>
        <fullName evidence="2">Serine/threonine protein phosphatase 1</fullName>
    </submittedName>
</protein>
<reference evidence="2 3" key="1">
    <citation type="submission" date="2016-10" db="EMBL/GenBank/DDBJ databases">
        <authorList>
            <person name="de Groot N.N."/>
        </authorList>
    </citation>
    <scope>NUCLEOTIDE SEQUENCE [LARGE SCALE GENOMIC DNA]</scope>
    <source>
        <strain evidence="2 3">DSM 29619</strain>
    </source>
</reference>
<dbReference type="InterPro" id="IPR029052">
    <property type="entry name" value="Metallo-depent_PP-like"/>
</dbReference>
<dbReference type="RefSeq" id="WP_093448653.1">
    <property type="nucleotide sequence ID" value="NZ_FNZG01000002.1"/>
</dbReference>